<dbReference type="SUPFAM" id="SSF52540">
    <property type="entry name" value="P-loop containing nucleoside triphosphate hydrolases"/>
    <property type="match status" value="1"/>
</dbReference>
<evidence type="ECO:0000313" key="1">
    <source>
        <dbReference type="EMBL" id="HIS24195.1"/>
    </source>
</evidence>
<name>A0A9D1JHZ0_9FIRM</name>
<dbReference type="AlphaFoldDB" id="A0A9D1JHZ0"/>
<organism evidence="1 2">
    <name type="scientific">Candidatus Faeciplasma gallinarum</name>
    <dbReference type="NCBI Taxonomy" id="2840799"/>
    <lineage>
        <taxon>Bacteria</taxon>
        <taxon>Bacillati</taxon>
        <taxon>Bacillota</taxon>
        <taxon>Clostridia</taxon>
        <taxon>Eubacteriales</taxon>
        <taxon>Oscillospiraceae</taxon>
        <taxon>Oscillospiraceae incertae sedis</taxon>
        <taxon>Candidatus Faeciplasma</taxon>
    </lineage>
</organism>
<reference evidence="1" key="1">
    <citation type="submission" date="2020-10" db="EMBL/GenBank/DDBJ databases">
        <authorList>
            <person name="Gilroy R."/>
        </authorList>
    </citation>
    <scope>NUCLEOTIDE SEQUENCE</scope>
    <source>
        <strain evidence="1">CHK157-1446</strain>
    </source>
</reference>
<protein>
    <recommendedName>
        <fullName evidence="3">Twitching motility protein PilT</fullName>
    </recommendedName>
</protein>
<accession>A0A9D1JHZ0</accession>
<proteinExistence type="predicted"/>
<reference evidence="1" key="2">
    <citation type="journal article" date="2021" name="PeerJ">
        <title>Extensive microbial diversity within the chicken gut microbiome revealed by metagenomics and culture.</title>
        <authorList>
            <person name="Gilroy R."/>
            <person name="Ravi A."/>
            <person name="Getino M."/>
            <person name="Pursley I."/>
            <person name="Horton D.L."/>
            <person name="Alikhan N.F."/>
            <person name="Baker D."/>
            <person name="Gharbi K."/>
            <person name="Hall N."/>
            <person name="Watson M."/>
            <person name="Adriaenssens E.M."/>
            <person name="Foster-Nyarko E."/>
            <person name="Jarju S."/>
            <person name="Secka A."/>
            <person name="Antonio M."/>
            <person name="Oren A."/>
            <person name="Chaudhuri R.R."/>
            <person name="La Ragione R."/>
            <person name="Hildebrand F."/>
            <person name="Pallen M.J."/>
        </authorList>
    </citation>
    <scope>NUCLEOTIDE SEQUENCE</scope>
    <source>
        <strain evidence="1">CHK157-1446</strain>
    </source>
</reference>
<evidence type="ECO:0000313" key="2">
    <source>
        <dbReference type="Proteomes" id="UP000823982"/>
    </source>
</evidence>
<gene>
    <name evidence="1" type="ORF">IAD01_02190</name>
</gene>
<dbReference type="EMBL" id="DVIR01000021">
    <property type="protein sequence ID" value="HIS24195.1"/>
    <property type="molecule type" value="Genomic_DNA"/>
</dbReference>
<comment type="caution">
    <text evidence="1">The sequence shown here is derived from an EMBL/GenBank/DDBJ whole genome shotgun (WGS) entry which is preliminary data.</text>
</comment>
<sequence>MIKLITGKRGSGKTKILVDMIKDAASSTTGSIVCIEKSMQLTYDIPYSVRLVDVDGYQIDNYDKFYGFITGTIASNYDISEIFVDGILKIGGRNYEELAKLFDKINEVAKDLMIVFTVSEDNENLPDSVKKYLQ</sequence>
<dbReference type="InterPro" id="IPR027417">
    <property type="entry name" value="P-loop_NTPase"/>
</dbReference>
<dbReference type="Proteomes" id="UP000823982">
    <property type="component" value="Unassembled WGS sequence"/>
</dbReference>
<evidence type="ECO:0008006" key="3">
    <source>
        <dbReference type="Google" id="ProtNLM"/>
    </source>
</evidence>